<name>A0A1U9ZRS4_9ACTN</name>
<accession>A0A1U9ZRS4</accession>
<dbReference type="InterPro" id="IPR012338">
    <property type="entry name" value="Beta-lactam/transpept-like"/>
</dbReference>
<proteinExistence type="inferred from homology"/>
<dbReference type="InterPro" id="IPR051478">
    <property type="entry name" value="Beta-lactamase-like_AB/R"/>
</dbReference>
<sequence length="346" mass="36364">MTDAPLDDLVRRTAEELAARRRGAVAVGAIRGEERATHGAGPHTVFEIGSITKTFTALTLARLAGRGEVAFEQPVRELLPDGAAVPRRDGREIELVHLACHTSGLPRLPKGLMPGALFSLDPYAGCTEEVLLAGLARTRLRSVPGSRFRYSNLGGGLLGLALARQTGLGYDELVQREICRPLGLADTRVVLDGERAARLAPGHSRSGRPRPGWRLAALAGAGGLHSTAHDLLRLAAATFGSGPAEIAEAVARTRAVGHPISGVSTAHAGWLSVERARDKGGPRVLFHNGGTGGYRSLLAVIPERRTAVVVLSADARSVDGAGMRLLSDLTDRDGTDEPPPHEPGTP</sequence>
<feature type="domain" description="Beta-lactamase-related" evidence="2">
    <location>
        <begin position="11"/>
        <end position="320"/>
    </location>
</feature>
<dbReference type="RefSeq" id="WP_186404277.1">
    <property type="nucleotide sequence ID" value="NZ_CP017717.1"/>
</dbReference>
<evidence type="ECO:0000256" key="1">
    <source>
        <dbReference type="ARBA" id="ARBA00038473"/>
    </source>
</evidence>
<dbReference type="EMBL" id="CP017717">
    <property type="protein sequence ID" value="AQZ60641.1"/>
    <property type="molecule type" value="Genomic_DNA"/>
</dbReference>
<protein>
    <recommendedName>
        <fullName evidence="2">Beta-lactamase-related domain-containing protein</fullName>
    </recommendedName>
</protein>
<comment type="similarity">
    <text evidence="1">Belongs to the beta-lactamase family.</text>
</comment>
<dbReference type="PANTHER" id="PTHR22935:SF95">
    <property type="entry name" value="BETA-LACTAMASE-LIKE 1-RELATED"/>
    <property type="match status" value="1"/>
</dbReference>
<dbReference type="Pfam" id="PF00144">
    <property type="entry name" value="Beta-lactamase"/>
    <property type="match status" value="1"/>
</dbReference>
<dbReference type="Proteomes" id="UP000190797">
    <property type="component" value="Chromosome"/>
</dbReference>
<gene>
    <name evidence="3" type="ORF">BKM31_03190</name>
</gene>
<dbReference type="Gene3D" id="3.40.710.10">
    <property type="entry name" value="DD-peptidase/beta-lactamase superfamily"/>
    <property type="match status" value="1"/>
</dbReference>
<dbReference type="SUPFAM" id="SSF56601">
    <property type="entry name" value="beta-lactamase/transpeptidase-like"/>
    <property type="match status" value="1"/>
</dbReference>
<organism evidence="3 4">
    <name type="scientific">[Actinomadura] parvosata subsp. kistnae</name>
    <dbReference type="NCBI Taxonomy" id="1909395"/>
    <lineage>
        <taxon>Bacteria</taxon>
        <taxon>Bacillati</taxon>
        <taxon>Actinomycetota</taxon>
        <taxon>Actinomycetes</taxon>
        <taxon>Streptosporangiales</taxon>
        <taxon>Streptosporangiaceae</taxon>
        <taxon>Nonomuraea</taxon>
    </lineage>
</organism>
<evidence type="ECO:0000313" key="3">
    <source>
        <dbReference type="EMBL" id="AQZ60641.1"/>
    </source>
</evidence>
<dbReference type="AlphaFoldDB" id="A0A1U9ZRS4"/>
<keyword evidence="4" id="KW-1185">Reference proteome</keyword>
<dbReference type="PANTHER" id="PTHR22935">
    <property type="entry name" value="PENICILLIN-BINDING PROTEIN"/>
    <property type="match status" value="1"/>
</dbReference>
<dbReference type="KEGG" id="noa:BKM31_03190"/>
<dbReference type="STRING" id="1909395.BKM31_03190"/>
<reference evidence="4" key="1">
    <citation type="journal article" date="2017" name="Med. Chem. Commun.">
        <title>Nonomuraea sp. ATCC 55076 harbours the largest actinomycete chromosome to date and the kistamicin biosynthetic gene cluster.</title>
        <authorList>
            <person name="Nazari B."/>
            <person name="Forneris C.C."/>
            <person name="Gibson M.I."/>
            <person name="Moon K."/>
            <person name="Schramma K.R."/>
            <person name="Seyedsayamdost M.R."/>
        </authorList>
    </citation>
    <scope>NUCLEOTIDE SEQUENCE [LARGE SCALE GENOMIC DNA]</scope>
    <source>
        <strain evidence="4">ATCC 55076</strain>
    </source>
</reference>
<dbReference type="InterPro" id="IPR001466">
    <property type="entry name" value="Beta-lactam-related"/>
</dbReference>
<evidence type="ECO:0000259" key="2">
    <source>
        <dbReference type="Pfam" id="PF00144"/>
    </source>
</evidence>
<evidence type="ECO:0000313" key="4">
    <source>
        <dbReference type="Proteomes" id="UP000190797"/>
    </source>
</evidence>